<evidence type="ECO:0000256" key="6">
    <source>
        <dbReference type="ARBA" id="ARBA00023136"/>
    </source>
</evidence>
<dbReference type="PANTHER" id="PTHR30106">
    <property type="entry name" value="INNER MEMBRANE PROTEIN YEIH-RELATED"/>
    <property type="match status" value="1"/>
</dbReference>
<protein>
    <submittedName>
        <fullName evidence="8">Membrane protein</fullName>
    </submittedName>
</protein>
<feature type="transmembrane region" description="Helical" evidence="7">
    <location>
        <begin position="77"/>
        <end position="95"/>
    </location>
</feature>
<feature type="transmembrane region" description="Helical" evidence="7">
    <location>
        <begin position="53"/>
        <end position="71"/>
    </location>
</feature>
<sequence>MTTLKNQLVFWLALVACLTPYVSSPTALVIGFLIATLGLVPHQFNLAKVTKKLLAYSIVGLGFGIHFKDALTVTSNGIGLIIATIVGTLIIGWWVAKAFGLDKKTSYLICSGTAICGGSAIAAVAPAIKANDEQIGLSLATVFVLNSLALFIFPVIGHSLELSQNTFGTWAAIAIHDTSSVVGAASAYGEEALTTATTLKLARALWIIPVAFFSAFLFRSDSKKITIPYFILFYCLAIAISDLLPQFEVVYLSLFDLAKRTLVVCLFLIGCGISMEKLKSAGPKPLIFGVTLWIGISCSSLAWLMLT</sequence>
<dbReference type="PANTHER" id="PTHR30106:SF1">
    <property type="entry name" value="UPF0324 MEMBRANE PROTEIN FN0533"/>
    <property type="match status" value="1"/>
</dbReference>
<feature type="transmembrane region" description="Helical" evidence="7">
    <location>
        <begin position="225"/>
        <end position="245"/>
    </location>
</feature>
<evidence type="ECO:0000256" key="1">
    <source>
        <dbReference type="ARBA" id="ARBA00004651"/>
    </source>
</evidence>
<dbReference type="RefSeq" id="WP_284191820.1">
    <property type="nucleotide sequence ID" value="NZ_BSPW01000029.1"/>
</dbReference>
<comment type="similarity">
    <text evidence="2">Belongs to the UPF0324 family.</text>
</comment>
<evidence type="ECO:0000313" key="9">
    <source>
        <dbReference type="Proteomes" id="UP001157138"/>
    </source>
</evidence>
<accession>A0ABQ6EXL3</accession>
<reference evidence="9" key="1">
    <citation type="journal article" date="2019" name="Int. J. Syst. Evol. Microbiol.">
        <title>The Global Catalogue of Microorganisms (GCM) 10K type strain sequencing project: providing services to taxonomists for standard genome sequencing and annotation.</title>
        <authorList>
            <consortium name="The Broad Institute Genomics Platform"/>
            <consortium name="The Broad Institute Genome Sequencing Center for Infectious Disease"/>
            <person name="Wu L."/>
            <person name="Ma J."/>
        </authorList>
    </citation>
    <scope>NUCLEOTIDE SEQUENCE [LARGE SCALE GENOMIC DNA]</scope>
    <source>
        <strain evidence="9">NBRC 108723</strain>
    </source>
</reference>
<proteinExistence type="inferred from homology"/>
<evidence type="ECO:0000256" key="7">
    <source>
        <dbReference type="SAM" id="Phobius"/>
    </source>
</evidence>
<keyword evidence="3" id="KW-1003">Cell membrane</keyword>
<keyword evidence="4 7" id="KW-0812">Transmembrane</keyword>
<organism evidence="8 9">
    <name type="scientific">Vibrio zhanjiangensis</name>
    <dbReference type="NCBI Taxonomy" id="1046128"/>
    <lineage>
        <taxon>Bacteria</taxon>
        <taxon>Pseudomonadati</taxon>
        <taxon>Pseudomonadota</taxon>
        <taxon>Gammaproteobacteria</taxon>
        <taxon>Vibrionales</taxon>
        <taxon>Vibrionaceae</taxon>
        <taxon>Vibrio</taxon>
    </lineage>
</organism>
<name>A0ABQ6EXL3_9VIBR</name>
<keyword evidence="9" id="KW-1185">Reference proteome</keyword>
<evidence type="ECO:0000256" key="4">
    <source>
        <dbReference type="ARBA" id="ARBA00022692"/>
    </source>
</evidence>
<dbReference type="PROSITE" id="PS51257">
    <property type="entry name" value="PROKAR_LIPOPROTEIN"/>
    <property type="match status" value="1"/>
</dbReference>
<feature type="transmembrane region" description="Helical" evidence="7">
    <location>
        <begin position="257"/>
        <end position="274"/>
    </location>
</feature>
<comment type="caution">
    <text evidence="8">The sequence shown here is derived from an EMBL/GenBank/DDBJ whole genome shotgun (WGS) entry which is preliminary data.</text>
</comment>
<evidence type="ECO:0000256" key="2">
    <source>
        <dbReference type="ARBA" id="ARBA00007977"/>
    </source>
</evidence>
<comment type="subcellular location">
    <subcellularLocation>
        <location evidence="1">Cell membrane</location>
        <topology evidence="1">Multi-pass membrane protein</topology>
    </subcellularLocation>
</comment>
<dbReference type="InterPro" id="IPR018383">
    <property type="entry name" value="UPF0324_pro"/>
</dbReference>
<evidence type="ECO:0000256" key="5">
    <source>
        <dbReference type="ARBA" id="ARBA00022989"/>
    </source>
</evidence>
<keyword evidence="5 7" id="KW-1133">Transmembrane helix</keyword>
<evidence type="ECO:0000313" key="8">
    <source>
        <dbReference type="EMBL" id="GLT17920.1"/>
    </source>
</evidence>
<feature type="transmembrane region" description="Helical" evidence="7">
    <location>
        <begin position="286"/>
        <end position="306"/>
    </location>
</feature>
<dbReference type="Proteomes" id="UP001157138">
    <property type="component" value="Unassembled WGS sequence"/>
</dbReference>
<feature type="transmembrane region" description="Helical" evidence="7">
    <location>
        <begin position="201"/>
        <end position="218"/>
    </location>
</feature>
<dbReference type="EMBL" id="BSPW01000029">
    <property type="protein sequence ID" value="GLT17920.1"/>
    <property type="molecule type" value="Genomic_DNA"/>
</dbReference>
<evidence type="ECO:0000256" key="3">
    <source>
        <dbReference type="ARBA" id="ARBA00022475"/>
    </source>
</evidence>
<gene>
    <name evidence="8" type="primary">yeiH</name>
    <name evidence="8" type="ORF">GCM10007938_16980</name>
</gene>
<keyword evidence="6 7" id="KW-0472">Membrane</keyword>
<dbReference type="Pfam" id="PF03601">
    <property type="entry name" value="Cons_hypoth698"/>
    <property type="match status" value="1"/>
</dbReference>
<feature type="transmembrane region" description="Helical" evidence="7">
    <location>
        <begin position="107"/>
        <end position="128"/>
    </location>
</feature>
<feature type="transmembrane region" description="Helical" evidence="7">
    <location>
        <begin position="12"/>
        <end position="41"/>
    </location>
</feature>
<feature type="transmembrane region" description="Helical" evidence="7">
    <location>
        <begin position="134"/>
        <end position="155"/>
    </location>
</feature>